<dbReference type="InterPro" id="IPR050909">
    <property type="entry name" value="Bact_Autotransporter_VF"/>
</dbReference>
<evidence type="ECO:0000259" key="5">
    <source>
        <dbReference type="SMART" id="SM00912"/>
    </source>
</evidence>
<evidence type="ECO:0000313" key="6">
    <source>
        <dbReference type="EMBL" id="GGF18423.1"/>
    </source>
</evidence>
<sequence length="3755" mass="376215">MSSYRTSNLEARLVPRHVLRTALLASVSALTLLTTGAPAEARNVLAIGGGASSATASAAVAAVTSAQQAAAATQQSMNTLARAAEAIQAMQAAQSAARNLALQAPSAVPDGLAPGGLQVAPGAVPGSALWQNANAPTESASNGHTTVDIRQTAPQAILNWQTFNVSKGTTVQFDQQGNAGWAVLNRVTDPGANPSQLLGTIVAPGTVLIMNHNGIIFGGGAQVNVGALVAATLDLTDAQFLKGIVNPKPYDDLHQKPFDPVFANTSGGTAGDVTVMPGAEIQTAAPSSVTTGGGFVYLFGSNVTNGGVIMTPDGQTVLAGGDAVYISQSTDPNVRGVEINLGNGGKVTNAANGLVSAPTGNVMLVGHAIEQDGLLLASTSIDEAGSISLLAHDGIDVQNVNFPVVHYVLPARTGSVILAPGSLTAVLPQEDGRTALDAQPQSQSAIKIEGASISVLGGATVLAPSGQVTLRAALDPVALYDQDNPSDPSARYLLSAVQPSQDAAPIYLADGAVIDVAGLQNVPVAASDDVVQVTVRGNELRDSPLQRGGILNSTNVWVNIHDLNRVASDQIYTAGGLLEVSGWLGLIPRTIDERLTTGGSVTIQAGQAILRPGASINIAGGSLAHQAGLVNDTLLVGADGLLYDVNSAPADMMYTGIAGRFVVDHSRWGVSETYIAPLFGGQIYQAAYTEGKSAGSLTVNGRLGTELDADVYADAVNGVYQRSAGSMAHNGSLLIGPSSIGNFIVGGQNVLIAPSFAAPDDPFAGGPASVGQNGAANPQPSDDETILRLSADKLNQAHYGSITVIGGVAGGTVVDPGTGKTLPSGISLVDGATLKAADGGAISLQSGGTITIDGRLVAHAGSVTLTSPNLVPSALPPQGAALAVLAPGSTIDVTGLWTNDLLDPTSTAPALYDGGAVTLDAVGVQVGQGALIDASGGGWLQANGKLKTDSHGLPLGTGGDITIITNSGEPGGNRTGPATYPGVLVLDGTLRSNGLHGGGTLTLAAPAIQVGGADPADGQTLWLDPGFFSQGGFGQYSLIAYNHLTVAPGTDIELHARTLIPNGALLQTATGADIEGVVSLGAPPLFQQAAPVNLVLSADDVFSGDLVLGAGSQINGDPGASVSLHASDQLTIDGGISAPGGTINLDLASLNVSGYGYPVPAYNPARTLWIGADAQFLAPGLVQTFTDASGFPAFRLWNGGSVNINEHGSDARYYPYGAANFFGTAISNPSSTLMNIGPTGSVVGLAGSVIDVSGVAGEVRAAAGTGFARTFPTTPVATDAGSLTINGGQGLFLDTTLLAHAGGPSAAGGSLTLEQSLYVAQSFGGGNGYATPVGELILSQSAQSVVPAGLKPGDALPANLQGQMYASADQIIGAGFDAVSLSAVDAVVFNGNVNLHVARSLTLNTGAISATPGAHIHLSSTYVDIGNGRLNTLAAHQGGYLYGSSPVSPLAGTAELTVDAGLIDFEGSINSGSTYTYTPTGSPPSVTVNLPGFADMNFNSTGDIRLASSFFNVNSGQIATLGNITFTSAQIYPITSAPSSGVVGNAPQNGLTVISATGPTSAITIARNGDAAPPPPLAAGGQVQFIAPTINQGGVLRAPMGQITFGDPNNPGTATTINLLPGSITSVSANGLVIPYGGPLGDAQYIYGYNGYVNGTSQPAPVTIASPLQKQISFYGQSVTVAGAAGGQAAAKIDESGGGDLFGFQFVSGTGGSVDVLNGVNTFAILPSLGLAYAPRSPLMESSSATNPSAPPVNLKVGEQVYLSGYAGLPVGYYTLLPGHYALLPGAYELTVSTTGLAPAQIAPNLQLPTGSYLVSGYGATANTQVRDALGSEYIVTPNAVVRREAQYNETTLTQFFQAEAAKAGVAPPRLPIDAGQLVLDALTSIDFAGEGDFSISTGGRGGLADIVGNQIEVLGPGDSLTAGFTSINDSFISRVGAQSILIGGVRTITQATNSTAQGSLTISQEATDVEIGSHAVLSAPEVMLRATSSIVLDPGAVIDTTGASAIPDTFPADPKTGLSSGTINLSGGAFLLASNAPLTVPIALTGSGPSSLSIGAGARVDAGGSLALANQSNFSLDPTASFGAPSITIAAPILNIGGAGPSGIDLSNALLSALIRGDAAHGIAPTRLVTLSGGLAINVYGAAQLGGVDSSTGMPTLAKLALNTPSIQGFGAAGDAASITAAQLTLTGGTAAPAPTGTGQGSLSLNATELTLGAGNMGFGGFSNVALNAGAQLIGSGTGVYSTTGDLLVSAPLVTGAAGADTTLNATGAVVFGPSLTPLAAPLTQVQSLGAHLTVNAASITQGADISLPSGVINLNGASGVTLAAGSTTDVSGAVTPFFDVVRIAPAGTVNLQSQAGDVDIAAGATVNLSGGDLAALDRTAHPDVDTAASDQGGDGGALNIVATVGTARLDGVLKTATVSGYNGAQASLDLGSGDASALLAALQGFSGRQALTLETGDIAVANLTARDVELSAATGNLTVSGRIDASGPDGGTIRLAAGNSVTVEGSASLDAHASTADGNPGSVFLGIGGQSTGRLTLASGSSIDVTGSDGGRVWLRAPRLGADGVAITADGVTVTGAREIDAEAVAVTDISGNPFVDQNLANADAAAQAYIANAPAIKAGIGSLAGNPLFHLMPGIEFDSTGDLTLLQSPSSTNTGIDLHTYRYDGEPMVLTLRAAGNINMNGSLSDGFNGPVSSPDGNIFAVAQILPQGSRSATLRLTAGADLASADPDALLPAAALPAGEGSIVFNDPHNDQYGFPIPSVLRTGMGDLDLSAAGDVNLVTPFGIYTAGTPSSAVANFTPPTRQFITSTSGFINTYLGGFDPTFSGSGPSYDESYPTALYPTYPEKGGNLTVKVRGNLSSSPVLAPTVDFVGYAGSEPVVDWLWTMASSGSSYGAVQNGTAFINFGTYYQDYGGPSFFSGDVPPGVAAFVGLGALGGGNVDVRVGGNLSNVDVVSPATLRAPTTATSINDVVVTGGGDLSLTVGGVLGQSNIVVGHGVGVVRAAEIGTPSADVRLMVGDGQVTSISDRDANLQIGDPTRATNQSGIGIANGVFGTFPIGLEGVDPYSIYNFAIPFPYGFFTSYTENTAFNVLALGGDVRLDGDYVPPIMNIVADTGSIGSSATLTASSTATGNVGFNGGNRLFVAFPAPTAQVDLLAGKDISYTGVSLTGIEPMSSANAFQYNYAATIFTFQDLVNSTQPSNIVQPDDPRTDHVYALGSLDYVTLATAKRAEVRAGLDILSPVFEIQNNHSTDVSLVQAGRDIVSCGPLTSSGACLGFNIRVAGPGALEVEAGRDITIEALVLSGSLVPTESEGISSIGNLDNALLPATGASISVGVGLGKKGPDIADFIAAYFDPANAGGVLQNYAGTLLAYMQARESNPGLSITQALADFRALPSQDQLPLVEQVYFAEVKAGGRVAAAGQGAGGKGYDRAYKAIETLFPGSTPGTPTTAYQGDLSVFQLGRIRTEAGGDIDILAPGGGVSLGIESQTPDLTGDADTARPGLLTLRQGDVNIFTDQSVIVAQSRVFTELGGDILMFSDNGDLNAGKGKQTSITTAPAQFTVSPYGQVTKSPVTPQTGAGIATLIGVPGVKPGDVDLFAPHGTIDAGDAGIRVSGDLHIAALQILNAANIAVQGVATGLPTSVAPNTGALTAASNTAGAATAMAESAASQSRNRSPVQDLPSIITVEVIGYGGDRTPVQDQQQEKYKVRKQQSYSQTSPLQVIGLGPLNDEQQAKLTKEERGRLEGQTQAE</sequence>
<protein>
    <recommendedName>
        <fullName evidence="5">Filamentous haemagglutinin FhaB/tRNA nuclease CdiA-like TPS domain-containing protein</fullName>
    </recommendedName>
</protein>
<dbReference type="EMBL" id="BMJQ01000006">
    <property type="protein sequence ID" value="GGF18423.1"/>
    <property type="molecule type" value="Genomic_DNA"/>
</dbReference>
<dbReference type="RefSeq" id="WP_189046227.1">
    <property type="nucleotide sequence ID" value="NZ_BMJQ01000006.1"/>
</dbReference>
<dbReference type="InterPro" id="IPR008638">
    <property type="entry name" value="FhaB/CdiA-like_TPS"/>
</dbReference>
<dbReference type="PANTHER" id="PTHR12338">
    <property type="entry name" value="AUTOTRANSPORTER"/>
    <property type="match status" value="1"/>
</dbReference>
<feature type="region of interest" description="Disordered" evidence="4">
    <location>
        <begin position="3710"/>
        <end position="3755"/>
    </location>
</feature>
<dbReference type="Pfam" id="PF12545">
    <property type="entry name" value="DUF3739"/>
    <property type="match status" value="1"/>
</dbReference>
<dbReference type="InterPro" id="IPR011050">
    <property type="entry name" value="Pectin_lyase_fold/virulence"/>
</dbReference>
<organism evidence="6 7">
    <name type="scientific">Aliidongia dinghuensis</name>
    <dbReference type="NCBI Taxonomy" id="1867774"/>
    <lineage>
        <taxon>Bacteria</taxon>
        <taxon>Pseudomonadati</taxon>
        <taxon>Pseudomonadota</taxon>
        <taxon>Alphaproteobacteria</taxon>
        <taxon>Rhodospirillales</taxon>
        <taxon>Dongiaceae</taxon>
        <taxon>Aliidongia</taxon>
    </lineage>
</organism>
<reference evidence="6" key="2">
    <citation type="submission" date="2020-09" db="EMBL/GenBank/DDBJ databases">
        <authorList>
            <person name="Sun Q."/>
            <person name="Zhou Y."/>
        </authorList>
    </citation>
    <scope>NUCLEOTIDE SEQUENCE</scope>
    <source>
        <strain evidence="6">CGMCC 1.15725</strain>
    </source>
</reference>
<dbReference type="Pfam" id="PF05860">
    <property type="entry name" value="TPS"/>
    <property type="match status" value="1"/>
</dbReference>
<dbReference type="InterPro" id="IPR021026">
    <property type="entry name" value="Filamn_hemagglutn_DUF3739"/>
</dbReference>
<proteinExistence type="predicted"/>
<reference evidence="6" key="1">
    <citation type="journal article" date="2014" name="Int. J. Syst. Evol. Microbiol.">
        <title>Complete genome sequence of Corynebacterium casei LMG S-19264T (=DSM 44701T), isolated from a smear-ripened cheese.</title>
        <authorList>
            <consortium name="US DOE Joint Genome Institute (JGI-PGF)"/>
            <person name="Walter F."/>
            <person name="Albersmeier A."/>
            <person name="Kalinowski J."/>
            <person name="Ruckert C."/>
        </authorList>
    </citation>
    <scope>NUCLEOTIDE SEQUENCE</scope>
    <source>
        <strain evidence="6">CGMCC 1.15725</strain>
    </source>
</reference>
<gene>
    <name evidence="6" type="ORF">GCM10011611_25420</name>
</gene>
<name>A0A8J2YUZ2_9PROT</name>
<dbReference type="SUPFAM" id="SSF51126">
    <property type="entry name" value="Pectin lyase-like"/>
    <property type="match status" value="1"/>
</dbReference>
<feature type="compositionally biased region" description="Polar residues" evidence="4">
    <location>
        <begin position="3715"/>
        <end position="3724"/>
    </location>
</feature>
<evidence type="ECO:0000256" key="4">
    <source>
        <dbReference type="SAM" id="MobiDB-lite"/>
    </source>
</evidence>
<dbReference type="SMART" id="SM00912">
    <property type="entry name" value="Haemagg_act"/>
    <property type="match status" value="1"/>
</dbReference>
<comment type="subcellular location">
    <subcellularLocation>
        <location evidence="1">Secreted</location>
    </subcellularLocation>
</comment>
<evidence type="ECO:0000313" key="7">
    <source>
        <dbReference type="Proteomes" id="UP000646365"/>
    </source>
</evidence>
<dbReference type="InterPro" id="IPR012334">
    <property type="entry name" value="Pectin_lyas_fold"/>
</dbReference>
<comment type="caution">
    <text evidence="6">The sequence shown here is derived from an EMBL/GenBank/DDBJ whole genome shotgun (WGS) entry which is preliminary data.</text>
</comment>
<dbReference type="Proteomes" id="UP000646365">
    <property type="component" value="Unassembled WGS sequence"/>
</dbReference>
<evidence type="ECO:0000256" key="3">
    <source>
        <dbReference type="ARBA" id="ARBA00022729"/>
    </source>
</evidence>
<feature type="domain" description="Filamentous haemagglutinin FhaB/tRNA nuclease CdiA-like TPS" evidence="5">
    <location>
        <begin position="121"/>
        <end position="239"/>
    </location>
</feature>
<feature type="compositionally biased region" description="Polar residues" evidence="4">
    <location>
        <begin position="770"/>
        <end position="780"/>
    </location>
</feature>
<dbReference type="GO" id="GO:0005576">
    <property type="term" value="C:extracellular region"/>
    <property type="evidence" value="ECO:0007669"/>
    <property type="project" value="UniProtKB-SubCell"/>
</dbReference>
<feature type="compositionally biased region" description="Basic and acidic residues" evidence="4">
    <location>
        <begin position="3736"/>
        <end position="3748"/>
    </location>
</feature>
<evidence type="ECO:0000256" key="2">
    <source>
        <dbReference type="ARBA" id="ARBA00022525"/>
    </source>
</evidence>
<keyword evidence="3" id="KW-0732">Signal</keyword>
<dbReference type="NCBIfam" id="TIGR01901">
    <property type="entry name" value="adhes_NPXG"/>
    <property type="match status" value="1"/>
</dbReference>
<feature type="region of interest" description="Disordered" evidence="4">
    <location>
        <begin position="763"/>
        <end position="783"/>
    </location>
</feature>
<dbReference type="PANTHER" id="PTHR12338:SF8">
    <property type="entry name" value="HEME_HEMOPEXIN-BINDING PROTEIN"/>
    <property type="match status" value="1"/>
</dbReference>
<keyword evidence="2" id="KW-0964">Secreted</keyword>
<evidence type="ECO:0000256" key="1">
    <source>
        <dbReference type="ARBA" id="ARBA00004613"/>
    </source>
</evidence>
<keyword evidence="7" id="KW-1185">Reference proteome</keyword>
<accession>A0A8J2YUZ2</accession>
<dbReference type="Gene3D" id="2.160.20.10">
    <property type="entry name" value="Single-stranded right-handed beta-helix, Pectin lyase-like"/>
    <property type="match status" value="1"/>
</dbReference>